<keyword evidence="2" id="KW-1185">Reference proteome</keyword>
<dbReference type="PATRIC" id="fig|1227452.3.peg.3678"/>
<sequence length="90" mass="9854">MVVVDVEKLTTQLYIADMGHVSDLIDYHHVGPHIMMQSDTPEEAIEQYQENITKVETPADIAASLQTDISHTELIIDGNVPPAAIVSAVE</sequence>
<dbReference type="EMBL" id="AOLW01000050">
    <property type="protein sequence ID" value="EMA15958.1"/>
    <property type="molecule type" value="Genomic_DNA"/>
</dbReference>
<dbReference type="AlphaFoldDB" id="M0K562"/>
<organism evidence="1 2">
    <name type="scientific">Haloarcula amylolytica JCM 13557</name>
    <dbReference type="NCBI Taxonomy" id="1227452"/>
    <lineage>
        <taxon>Archaea</taxon>
        <taxon>Methanobacteriati</taxon>
        <taxon>Methanobacteriota</taxon>
        <taxon>Stenosarchaea group</taxon>
        <taxon>Halobacteria</taxon>
        <taxon>Halobacteriales</taxon>
        <taxon>Haloarculaceae</taxon>
        <taxon>Haloarcula</taxon>
    </lineage>
</organism>
<reference evidence="1 2" key="1">
    <citation type="journal article" date="2014" name="PLoS Genet.">
        <title>Phylogenetically driven sequencing of extremely halophilic archaea reveals strategies for static and dynamic osmo-response.</title>
        <authorList>
            <person name="Becker E.A."/>
            <person name="Seitzer P.M."/>
            <person name="Tritt A."/>
            <person name="Larsen D."/>
            <person name="Krusor M."/>
            <person name="Yao A.I."/>
            <person name="Wu D."/>
            <person name="Madern D."/>
            <person name="Eisen J.A."/>
            <person name="Darling A.E."/>
            <person name="Facciotti M.T."/>
        </authorList>
    </citation>
    <scope>NUCLEOTIDE SEQUENCE [LARGE SCALE GENOMIC DNA]</scope>
    <source>
        <strain evidence="1 2">JCM 13557</strain>
    </source>
</reference>
<dbReference type="Proteomes" id="UP000011623">
    <property type="component" value="Unassembled WGS sequence"/>
</dbReference>
<evidence type="ECO:0000313" key="1">
    <source>
        <dbReference type="EMBL" id="EMA15958.1"/>
    </source>
</evidence>
<evidence type="ECO:0000313" key="2">
    <source>
        <dbReference type="Proteomes" id="UP000011623"/>
    </source>
</evidence>
<gene>
    <name evidence="1" type="ORF">C442_18489</name>
</gene>
<name>M0K562_9EURY</name>
<accession>M0K562</accession>
<protein>
    <submittedName>
        <fullName evidence="1">Uncharacterized protein</fullName>
    </submittedName>
</protein>
<proteinExistence type="predicted"/>
<dbReference type="RefSeq" id="WP_008313012.1">
    <property type="nucleotide sequence ID" value="NZ_AOLW01000050.1"/>
</dbReference>
<comment type="caution">
    <text evidence="1">The sequence shown here is derived from an EMBL/GenBank/DDBJ whole genome shotgun (WGS) entry which is preliminary data.</text>
</comment>